<keyword evidence="1" id="KW-0472">Membrane</keyword>
<feature type="transmembrane region" description="Helical" evidence="1">
    <location>
        <begin position="80"/>
        <end position="104"/>
    </location>
</feature>
<keyword evidence="1" id="KW-1133">Transmembrane helix</keyword>
<dbReference type="Proteomes" id="UP001465153">
    <property type="component" value="Unassembled WGS sequence"/>
</dbReference>
<dbReference type="Pfam" id="PF07885">
    <property type="entry name" value="Ion_trans_2"/>
    <property type="match status" value="1"/>
</dbReference>
<dbReference type="Gene3D" id="1.10.287.70">
    <property type="match status" value="1"/>
</dbReference>
<organism evidence="3 4">
    <name type="scientific">Sessilibacter corallicola</name>
    <dbReference type="NCBI Taxonomy" id="2904075"/>
    <lineage>
        <taxon>Bacteria</taxon>
        <taxon>Pseudomonadati</taxon>
        <taxon>Pseudomonadota</taxon>
        <taxon>Gammaproteobacteria</taxon>
        <taxon>Cellvibrionales</taxon>
        <taxon>Cellvibrionaceae</taxon>
        <taxon>Sessilibacter</taxon>
    </lineage>
</organism>
<accession>A0ABQ0A3N0</accession>
<sequence length="349" mass="39072">MLVFKYVRKLLLKHFLEARWQTVVFVIAAYFVLSWILLALSGEKELISLDSYFYWIIVTASTVGYGDLSPTTTAGRYVVSLFVIPLGLSLFGLAIGRIAAFFSFHWRRGIKGLRKLHYENHIVVIGWNGTRTQQLLRLLLRENKFEATPRNIVLCVRADVENPMPDKIGFVKVDSFNHDNDMGRASIETASCIIIDNPEDDLTMTTALYCSGKNPSAHTIAYFSDETLGALLNNHCPNVECMPSVSVEMMAKAAVDPGSSFLHHELLNADKGMTQYSAPFSGADEVNVKSVFLYLKEQFDATLIGVAKKGSQEIAINPKFGEIICPQDVIFYIADERIQKIDWSGLSVR</sequence>
<proteinExistence type="predicted"/>
<dbReference type="InterPro" id="IPR013099">
    <property type="entry name" value="K_chnl_dom"/>
</dbReference>
<evidence type="ECO:0000313" key="3">
    <source>
        <dbReference type="EMBL" id="GAA6166255.1"/>
    </source>
</evidence>
<protein>
    <submittedName>
        <fullName evidence="3">Ion channel</fullName>
    </submittedName>
</protein>
<dbReference type="InterPro" id="IPR050721">
    <property type="entry name" value="Trk_Ktr_HKT_K-transport"/>
</dbReference>
<keyword evidence="1" id="KW-0812">Transmembrane</keyword>
<keyword evidence="4" id="KW-1185">Reference proteome</keyword>
<name>A0ABQ0A3N0_9GAMM</name>
<dbReference type="Gene3D" id="3.40.50.720">
    <property type="entry name" value="NAD(P)-binding Rossmann-like Domain"/>
    <property type="match status" value="1"/>
</dbReference>
<comment type="caution">
    <text evidence="3">The sequence shown here is derived from an EMBL/GenBank/DDBJ whole genome shotgun (WGS) entry which is preliminary data.</text>
</comment>
<evidence type="ECO:0000259" key="2">
    <source>
        <dbReference type="Pfam" id="PF07885"/>
    </source>
</evidence>
<dbReference type="InterPro" id="IPR036291">
    <property type="entry name" value="NAD(P)-bd_dom_sf"/>
</dbReference>
<feature type="domain" description="Potassium channel" evidence="2">
    <location>
        <begin position="26"/>
        <end position="102"/>
    </location>
</feature>
<gene>
    <name evidence="3" type="ORF">NBRC116591_00650</name>
</gene>
<dbReference type="EMBL" id="BAABWN010000001">
    <property type="protein sequence ID" value="GAA6166255.1"/>
    <property type="molecule type" value="Genomic_DNA"/>
</dbReference>
<evidence type="ECO:0000313" key="4">
    <source>
        <dbReference type="Proteomes" id="UP001465153"/>
    </source>
</evidence>
<dbReference type="SUPFAM" id="SSF51735">
    <property type="entry name" value="NAD(P)-binding Rossmann-fold domains"/>
    <property type="match status" value="1"/>
</dbReference>
<feature type="transmembrane region" description="Helical" evidence="1">
    <location>
        <begin position="20"/>
        <end position="40"/>
    </location>
</feature>
<reference evidence="3 4" key="1">
    <citation type="submission" date="2024-04" db="EMBL/GenBank/DDBJ databases">
        <title>Draft genome sequence of Sessilibacter corallicola NBRC 116591.</title>
        <authorList>
            <person name="Miyakawa T."/>
            <person name="Kusuya Y."/>
            <person name="Miura T."/>
        </authorList>
    </citation>
    <scope>NUCLEOTIDE SEQUENCE [LARGE SCALE GENOMIC DNA]</scope>
    <source>
        <strain evidence="3 4">KU-00831-HH</strain>
    </source>
</reference>
<evidence type="ECO:0000256" key="1">
    <source>
        <dbReference type="SAM" id="Phobius"/>
    </source>
</evidence>
<dbReference type="SUPFAM" id="SSF81324">
    <property type="entry name" value="Voltage-gated potassium channels"/>
    <property type="match status" value="1"/>
</dbReference>
<dbReference type="PANTHER" id="PTHR43833:SF9">
    <property type="entry name" value="POTASSIUM CHANNEL PROTEIN YUGO-RELATED"/>
    <property type="match status" value="1"/>
</dbReference>
<dbReference type="PANTHER" id="PTHR43833">
    <property type="entry name" value="POTASSIUM CHANNEL PROTEIN 2-RELATED-RELATED"/>
    <property type="match status" value="1"/>
</dbReference>
<feature type="transmembrane region" description="Helical" evidence="1">
    <location>
        <begin position="52"/>
        <end position="68"/>
    </location>
</feature>